<name>A0A7W7YBI2_9BACT</name>
<protein>
    <recommendedName>
        <fullName evidence="2">site-specific DNA-methyltransferase (adenine-specific)</fullName>
        <ecNumber evidence="2">2.1.1.72</ecNumber>
    </recommendedName>
</protein>
<reference evidence="7 8" key="1">
    <citation type="submission" date="2020-08" db="EMBL/GenBank/DDBJ databases">
        <title>Genomic Encyclopedia of Type Strains, Phase IV (KMG-IV): sequencing the most valuable type-strain genomes for metagenomic binning, comparative biology and taxonomic classification.</title>
        <authorList>
            <person name="Goeker M."/>
        </authorList>
    </citation>
    <scope>NUCLEOTIDE SEQUENCE [LARGE SCALE GENOMIC DNA]</scope>
    <source>
        <strain evidence="7 8">DSM 12252</strain>
    </source>
</reference>
<dbReference type="GO" id="GO:0032259">
    <property type="term" value="P:methylation"/>
    <property type="evidence" value="ECO:0007669"/>
    <property type="project" value="UniProtKB-KW"/>
</dbReference>
<dbReference type="EC" id="2.1.1.72" evidence="2"/>
<keyword evidence="5" id="KW-0949">S-adenosyl-L-methionine</keyword>
<evidence type="ECO:0000256" key="1">
    <source>
        <dbReference type="ARBA" id="ARBA00006594"/>
    </source>
</evidence>
<evidence type="ECO:0000256" key="5">
    <source>
        <dbReference type="ARBA" id="ARBA00022691"/>
    </source>
</evidence>
<dbReference type="InterPro" id="IPR029063">
    <property type="entry name" value="SAM-dependent_MTases_sf"/>
</dbReference>
<dbReference type="PANTHER" id="PTHR30481">
    <property type="entry name" value="DNA ADENINE METHYLASE"/>
    <property type="match status" value="1"/>
</dbReference>
<dbReference type="GO" id="GO:0043565">
    <property type="term" value="F:sequence-specific DNA binding"/>
    <property type="evidence" value="ECO:0007669"/>
    <property type="project" value="TreeGrafter"/>
</dbReference>
<keyword evidence="3 7" id="KW-0489">Methyltransferase</keyword>
<dbReference type="InterPro" id="IPR012327">
    <property type="entry name" value="MeTrfase_D12"/>
</dbReference>
<evidence type="ECO:0000256" key="4">
    <source>
        <dbReference type="ARBA" id="ARBA00022679"/>
    </source>
</evidence>
<comment type="similarity">
    <text evidence="1">Belongs to the N(4)/N(6)-methyltransferase family.</text>
</comment>
<dbReference type="EMBL" id="JACHIG010000005">
    <property type="protein sequence ID" value="MBB5033131.1"/>
    <property type="molecule type" value="Genomic_DNA"/>
</dbReference>
<dbReference type="SUPFAM" id="SSF53335">
    <property type="entry name" value="S-adenosyl-L-methionine-dependent methyltransferases"/>
    <property type="match status" value="1"/>
</dbReference>
<dbReference type="GO" id="GO:1904047">
    <property type="term" value="F:S-adenosyl-L-methionine binding"/>
    <property type="evidence" value="ECO:0007669"/>
    <property type="project" value="TreeGrafter"/>
</dbReference>
<gene>
    <name evidence="7" type="ORF">HNQ65_002714</name>
</gene>
<dbReference type="InterPro" id="IPR023095">
    <property type="entry name" value="Ade_MeTrfase_dom_2"/>
</dbReference>
<evidence type="ECO:0000256" key="3">
    <source>
        <dbReference type="ARBA" id="ARBA00022603"/>
    </source>
</evidence>
<dbReference type="PANTHER" id="PTHR30481:SF4">
    <property type="entry name" value="SITE-SPECIFIC DNA-METHYLTRANSFERASE (ADENINE-SPECIFIC)"/>
    <property type="match status" value="1"/>
</dbReference>
<dbReference type="RefSeq" id="WP_184340047.1">
    <property type="nucleotide sequence ID" value="NZ_JACHIG010000005.1"/>
</dbReference>
<comment type="catalytic activity">
    <reaction evidence="6">
        <text>a 2'-deoxyadenosine in DNA + S-adenosyl-L-methionine = an N(6)-methyl-2'-deoxyadenosine in DNA + S-adenosyl-L-homocysteine + H(+)</text>
        <dbReference type="Rhea" id="RHEA:15197"/>
        <dbReference type="Rhea" id="RHEA-COMP:12418"/>
        <dbReference type="Rhea" id="RHEA-COMP:12419"/>
        <dbReference type="ChEBI" id="CHEBI:15378"/>
        <dbReference type="ChEBI" id="CHEBI:57856"/>
        <dbReference type="ChEBI" id="CHEBI:59789"/>
        <dbReference type="ChEBI" id="CHEBI:90615"/>
        <dbReference type="ChEBI" id="CHEBI:90616"/>
        <dbReference type="EC" id="2.1.1.72"/>
    </reaction>
</comment>
<dbReference type="Pfam" id="PF02086">
    <property type="entry name" value="MethyltransfD12"/>
    <property type="match status" value="1"/>
</dbReference>
<organism evidence="7 8">
    <name type="scientific">Prosthecobacter vanneervenii</name>
    <dbReference type="NCBI Taxonomy" id="48466"/>
    <lineage>
        <taxon>Bacteria</taxon>
        <taxon>Pseudomonadati</taxon>
        <taxon>Verrucomicrobiota</taxon>
        <taxon>Verrucomicrobiia</taxon>
        <taxon>Verrucomicrobiales</taxon>
        <taxon>Verrucomicrobiaceae</taxon>
        <taxon>Prosthecobacter</taxon>
    </lineage>
</organism>
<dbReference type="Gene3D" id="1.10.1020.10">
    <property type="entry name" value="Adenine-specific Methyltransferase, Domain 2"/>
    <property type="match status" value="1"/>
</dbReference>
<dbReference type="PRINTS" id="PR00505">
    <property type="entry name" value="D12N6MTFRASE"/>
</dbReference>
<dbReference type="GO" id="GO:0006298">
    <property type="term" value="P:mismatch repair"/>
    <property type="evidence" value="ECO:0007669"/>
    <property type="project" value="TreeGrafter"/>
</dbReference>
<accession>A0A7W7YBI2</accession>
<dbReference type="Proteomes" id="UP000590740">
    <property type="component" value="Unassembled WGS sequence"/>
</dbReference>
<evidence type="ECO:0000313" key="8">
    <source>
        <dbReference type="Proteomes" id="UP000590740"/>
    </source>
</evidence>
<keyword evidence="4 7" id="KW-0808">Transferase</keyword>
<sequence length="266" mass="29557">MNTKPIIRWPGGKTRLLSHLLPLLRPHTIFVEAFAGGAALTLAKEPSKVEVINDINGELVNLYRHAQYHLDALIQEVEFTLNARAELEALIEQPGLTGLQQAARYLLRNRLSFGGSGTSFAVCRKHAQPSRAAVLEKLRDFNARLDKVAVENLSYERLVKNYDSPGTLWFFDPPYTAGDTGMYAVWNHEEMAAFAGVVSGLQGDWIVTVNDAPENRALFKGHEIQAVETPSGAGNRRIRPDATFGEVIIRRRIKRSQTASRKLLAA</sequence>
<proteinExistence type="inferred from homology"/>
<dbReference type="Gene3D" id="3.40.50.150">
    <property type="entry name" value="Vaccinia Virus protein VP39"/>
    <property type="match status" value="1"/>
</dbReference>
<evidence type="ECO:0000256" key="2">
    <source>
        <dbReference type="ARBA" id="ARBA00011900"/>
    </source>
</evidence>
<dbReference type="GO" id="GO:0009007">
    <property type="term" value="F:site-specific DNA-methyltransferase (adenine-specific) activity"/>
    <property type="evidence" value="ECO:0007669"/>
    <property type="project" value="UniProtKB-EC"/>
</dbReference>
<dbReference type="AlphaFoldDB" id="A0A7W7YBI2"/>
<comment type="caution">
    <text evidence="7">The sequence shown here is derived from an EMBL/GenBank/DDBJ whole genome shotgun (WGS) entry which is preliminary data.</text>
</comment>
<evidence type="ECO:0000256" key="6">
    <source>
        <dbReference type="ARBA" id="ARBA00047942"/>
    </source>
</evidence>
<evidence type="ECO:0000313" key="7">
    <source>
        <dbReference type="EMBL" id="MBB5033131.1"/>
    </source>
</evidence>
<dbReference type="GO" id="GO:0009307">
    <property type="term" value="P:DNA restriction-modification system"/>
    <property type="evidence" value="ECO:0007669"/>
    <property type="project" value="InterPro"/>
</dbReference>
<keyword evidence="8" id="KW-1185">Reference proteome</keyword>